<accession>A0A085MBN0</accession>
<feature type="compositionally biased region" description="Basic residues" evidence="9">
    <location>
        <begin position="89"/>
        <end position="100"/>
    </location>
</feature>
<dbReference type="GO" id="GO:0022841">
    <property type="term" value="F:potassium ion leak channel activity"/>
    <property type="evidence" value="ECO:0007669"/>
    <property type="project" value="TreeGrafter"/>
</dbReference>
<evidence type="ECO:0000313" key="13">
    <source>
        <dbReference type="Proteomes" id="UP000030764"/>
    </source>
</evidence>
<dbReference type="GO" id="GO:0030322">
    <property type="term" value="P:stabilization of membrane potential"/>
    <property type="evidence" value="ECO:0007669"/>
    <property type="project" value="TreeGrafter"/>
</dbReference>
<dbReference type="AlphaFoldDB" id="A0A085MBN0"/>
<organism evidence="12 13">
    <name type="scientific">Trichuris suis</name>
    <name type="common">pig whipworm</name>
    <dbReference type="NCBI Taxonomy" id="68888"/>
    <lineage>
        <taxon>Eukaryota</taxon>
        <taxon>Metazoa</taxon>
        <taxon>Ecdysozoa</taxon>
        <taxon>Nematoda</taxon>
        <taxon>Enoplea</taxon>
        <taxon>Dorylaimia</taxon>
        <taxon>Trichinellida</taxon>
        <taxon>Trichuridae</taxon>
        <taxon>Trichuris</taxon>
    </lineage>
</organism>
<dbReference type="PRINTS" id="PR01333">
    <property type="entry name" value="2POREKCHANEL"/>
</dbReference>
<comment type="similarity">
    <text evidence="8">Belongs to the two pore domain potassium channel (TC 1.A.1.8) family.</text>
</comment>
<comment type="subcellular location">
    <subcellularLocation>
        <location evidence="1">Membrane</location>
        <topology evidence="1">Multi-pass membrane protein</topology>
    </subcellularLocation>
</comment>
<evidence type="ECO:0000259" key="11">
    <source>
        <dbReference type="Pfam" id="PF07885"/>
    </source>
</evidence>
<feature type="compositionally biased region" description="Basic and acidic residues" evidence="9">
    <location>
        <begin position="141"/>
        <end position="157"/>
    </location>
</feature>
<evidence type="ECO:0000256" key="5">
    <source>
        <dbReference type="ARBA" id="ARBA00023065"/>
    </source>
</evidence>
<keyword evidence="2 8" id="KW-0813">Transport</keyword>
<dbReference type="Pfam" id="PF07885">
    <property type="entry name" value="Ion_trans_2"/>
    <property type="match status" value="2"/>
</dbReference>
<feature type="transmembrane region" description="Helical" evidence="10">
    <location>
        <begin position="412"/>
        <end position="432"/>
    </location>
</feature>
<feature type="region of interest" description="Disordered" evidence="9">
    <location>
        <begin position="89"/>
        <end position="111"/>
    </location>
</feature>
<dbReference type="PANTHER" id="PTHR11003:SF333">
    <property type="entry name" value="TWIK FAMILY OF POTASSIUM CHANNELS PROTEIN 7"/>
    <property type="match status" value="1"/>
</dbReference>
<evidence type="ECO:0000256" key="3">
    <source>
        <dbReference type="ARBA" id="ARBA00022692"/>
    </source>
</evidence>
<keyword evidence="4 10" id="KW-1133">Transmembrane helix</keyword>
<keyword evidence="5 8" id="KW-0406">Ion transport</keyword>
<evidence type="ECO:0000256" key="10">
    <source>
        <dbReference type="SAM" id="Phobius"/>
    </source>
</evidence>
<evidence type="ECO:0000256" key="7">
    <source>
        <dbReference type="ARBA" id="ARBA00023303"/>
    </source>
</evidence>
<protein>
    <recommendedName>
        <fullName evidence="11">Potassium channel domain-containing protein</fullName>
    </recommendedName>
</protein>
<evidence type="ECO:0000256" key="8">
    <source>
        <dbReference type="RuleBase" id="RU003857"/>
    </source>
</evidence>
<dbReference type="Proteomes" id="UP000030764">
    <property type="component" value="Unassembled WGS sequence"/>
</dbReference>
<feature type="transmembrane region" description="Helical" evidence="10">
    <location>
        <begin position="326"/>
        <end position="348"/>
    </location>
</feature>
<dbReference type="EMBL" id="KL363206">
    <property type="protein sequence ID" value="KFD54626.1"/>
    <property type="molecule type" value="Genomic_DNA"/>
</dbReference>
<feature type="region of interest" description="Disordered" evidence="9">
    <location>
        <begin position="141"/>
        <end position="186"/>
    </location>
</feature>
<evidence type="ECO:0000256" key="6">
    <source>
        <dbReference type="ARBA" id="ARBA00023136"/>
    </source>
</evidence>
<dbReference type="PANTHER" id="PTHR11003">
    <property type="entry name" value="POTASSIUM CHANNEL, SUBFAMILY K"/>
    <property type="match status" value="1"/>
</dbReference>
<reference evidence="12 13" key="1">
    <citation type="journal article" date="2014" name="Nat. Genet.">
        <title>Genome and transcriptome of the porcine whipworm Trichuris suis.</title>
        <authorList>
            <person name="Jex A.R."/>
            <person name="Nejsum P."/>
            <person name="Schwarz E.M."/>
            <person name="Hu L."/>
            <person name="Young N.D."/>
            <person name="Hall R.S."/>
            <person name="Korhonen P.K."/>
            <person name="Liao S."/>
            <person name="Thamsborg S."/>
            <person name="Xia J."/>
            <person name="Xu P."/>
            <person name="Wang S."/>
            <person name="Scheerlinck J.P."/>
            <person name="Hofmann A."/>
            <person name="Sternberg P.W."/>
            <person name="Wang J."/>
            <person name="Gasser R.B."/>
        </authorList>
    </citation>
    <scope>NUCLEOTIDE SEQUENCE [LARGE SCALE GENOMIC DNA]</scope>
    <source>
        <strain evidence="12">DCEP-RM93M</strain>
    </source>
</reference>
<feature type="transmembrane region" description="Helical" evidence="10">
    <location>
        <begin position="197"/>
        <end position="221"/>
    </location>
</feature>
<feature type="transmembrane region" description="Helical" evidence="10">
    <location>
        <begin position="438"/>
        <end position="459"/>
    </location>
</feature>
<evidence type="ECO:0000256" key="9">
    <source>
        <dbReference type="SAM" id="MobiDB-lite"/>
    </source>
</evidence>
<dbReference type="Gene3D" id="1.10.287.70">
    <property type="match status" value="1"/>
</dbReference>
<evidence type="ECO:0000256" key="2">
    <source>
        <dbReference type="ARBA" id="ARBA00022448"/>
    </source>
</evidence>
<feature type="domain" description="Potassium channel" evidence="11">
    <location>
        <begin position="286"/>
        <end position="355"/>
    </location>
</feature>
<keyword evidence="3 8" id="KW-0812">Transmembrane</keyword>
<dbReference type="InterPro" id="IPR013099">
    <property type="entry name" value="K_chnl_dom"/>
</dbReference>
<dbReference type="GO" id="GO:0015271">
    <property type="term" value="F:outward rectifier potassium channel activity"/>
    <property type="evidence" value="ECO:0007669"/>
    <property type="project" value="TreeGrafter"/>
</dbReference>
<feature type="transmembrane region" description="Helical" evidence="10">
    <location>
        <begin position="471"/>
        <end position="493"/>
    </location>
</feature>
<evidence type="ECO:0000256" key="1">
    <source>
        <dbReference type="ARBA" id="ARBA00004141"/>
    </source>
</evidence>
<name>A0A085MBN0_9BILA</name>
<gene>
    <name evidence="12" type="ORF">M513_04571</name>
</gene>
<proteinExistence type="inferred from homology"/>
<keyword evidence="13" id="KW-1185">Reference proteome</keyword>
<feature type="domain" description="Potassium channel" evidence="11">
    <location>
        <begin position="420"/>
        <end position="490"/>
    </location>
</feature>
<keyword evidence="6 10" id="KW-0472">Membrane</keyword>
<sequence length="608" mass="70391">MAEEVVILREAPLSQLRTEKLCGPGSIPTANIHARLMAIWPRRSTHFELETSRQLQQLFNTTVQEGTKAKWCKVHGRLDADHCTRRAGRRSRLRDRRSKQKAASGCSRKRSVDAYPQEELMEYIDNQSEWNDVRTASANIRMDDESIPNKRSFERRANAPLPYSPASSYRNGSEGEDDDAASTSTSTVPWKRGFQLILPHVGLVLITTVYTMIGAAIFHRIELPHERKMKRASLDDIYERRFEMIRQLWHMAREEAVDMETFEEYALLSMANVTELLYHSFHKYYLTSHEIIENKTIDEWSFSTAIFFAVTVVTTIGFGNPAPVTLTGRAVCICFALFGIPLTLVTIADIGKFFSEYLVWQYSYYLEFKQKINKGIRRWKKRHLGDLSRQESFGLCDQCKQKRLLEFDHSSVPATVVIAILFGYTALGGLLFCNTEMWNYFEAFYFSFITMTTIGFGDLIPRRGSNMIGILMYIVLGLVITTMCIDLVGVQYIRKIHYFGRKIQDARSALAIVGGKVVYVGEWYNQVMARYRNDRYRNGYIYHNVYITKHMIPFIPRDIRKIRYIDWSSESLSSVDSAYDSKSCKYCHSRMCPVVITEPKSKRKTYFF</sequence>
<keyword evidence="7 8" id="KW-0407">Ion channel</keyword>
<dbReference type="SUPFAM" id="SSF81324">
    <property type="entry name" value="Voltage-gated potassium channels"/>
    <property type="match status" value="2"/>
</dbReference>
<dbReference type="GO" id="GO:0005886">
    <property type="term" value="C:plasma membrane"/>
    <property type="evidence" value="ECO:0007669"/>
    <property type="project" value="TreeGrafter"/>
</dbReference>
<dbReference type="InterPro" id="IPR003280">
    <property type="entry name" value="2pore_dom_K_chnl"/>
</dbReference>
<evidence type="ECO:0000256" key="4">
    <source>
        <dbReference type="ARBA" id="ARBA00022989"/>
    </source>
</evidence>
<feature type="transmembrane region" description="Helical" evidence="10">
    <location>
        <begin position="300"/>
        <end position="320"/>
    </location>
</feature>
<evidence type="ECO:0000313" key="12">
    <source>
        <dbReference type="EMBL" id="KFD54626.1"/>
    </source>
</evidence>